<evidence type="ECO:0000256" key="1">
    <source>
        <dbReference type="ARBA" id="ARBA00007125"/>
    </source>
</evidence>
<dbReference type="OrthoDB" id="9807195at2"/>
<dbReference type="EMBL" id="AMEZ01000003">
    <property type="protein sequence ID" value="EKY29682.1"/>
    <property type="molecule type" value="Genomic_DNA"/>
</dbReference>
<dbReference type="Gene3D" id="3.30.420.150">
    <property type="entry name" value="Exopolyphosphatase. Domain 2"/>
    <property type="match status" value="1"/>
</dbReference>
<sequence>MSKVERRAVIDIGSNSVRLIIYKIQEDSTFKVINEEKRTIRLGSYLTEDNYLADQGIDTLINVLKEFKFICKRYEVTDICVVATEAIRRSINRDDICNKVQVDLGLKINILSGEEEARYGYLAIKNSMREKDAILLDLGGSSMEITLMKNGELKETISLPLGCIPLTKRFNNIETEDERIKLNTFIYDTINEISWLIKNDKMNVIGIGGIAKHIARVYKEDKDYPKELLHNYSMTIDEISKIYNDFLKLPINERSKVKGLSKKRAEIFAAPVGAILSILQYLNSEKLIISAVGLREGIIYENLKNKI</sequence>
<gene>
    <name evidence="3" type="ORF">HMPREF0216_00090</name>
</gene>
<dbReference type="InterPro" id="IPR050273">
    <property type="entry name" value="GppA/Ppx_hydrolase"/>
</dbReference>
<dbReference type="eggNOG" id="COG0248">
    <property type="taxonomic scope" value="Bacteria"/>
</dbReference>
<dbReference type="PANTHER" id="PTHR30005:SF0">
    <property type="entry name" value="RETROGRADE REGULATION PROTEIN 2"/>
    <property type="match status" value="1"/>
</dbReference>
<comment type="caution">
    <text evidence="3">The sequence shown here is derived from an EMBL/GenBank/DDBJ whole genome shotgun (WGS) entry which is preliminary data.</text>
</comment>
<dbReference type="Pfam" id="PF02541">
    <property type="entry name" value="Ppx-GppA"/>
    <property type="match status" value="1"/>
</dbReference>
<dbReference type="PANTHER" id="PTHR30005">
    <property type="entry name" value="EXOPOLYPHOSPHATASE"/>
    <property type="match status" value="1"/>
</dbReference>
<protein>
    <submittedName>
        <fullName evidence="3">Putative exopolyphosphatase</fullName>
    </submittedName>
</protein>
<proteinExistence type="inferred from homology"/>
<evidence type="ECO:0000313" key="3">
    <source>
        <dbReference type="EMBL" id="EKY29682.1"/>
    </source>
</evidence>
<organism evidence="3 4">
    <name type="scientific">Clostridium celatum DSM 1785</name>
    <dbReference type="NCBI Taxonomy" id="545697"/>
    <lineage>
        <taxon>Bacteria</taxon>
        <taxon>Bacillati</taxon>
        <taxon>Bacillota</taxon>
        <taxon>Clostridia</taxon>
        <taxon>Eubacteriales</taxon>
        <taxon>Clostridiaceae</taxon>
        <taxon>Clostridium</taxon>
    </lineage>
</organism>
<keyword evidence="4" id="KW-1185">Reference proteome</keyword>
<dbReference type="Proteomes" id="UP000010420">
    <property type="component" value="Unassembled WGS sequence"/>
</dbReference>
<feature type="domain" description="Ppx/GppA phosphatase N-terminal" evidence="2">
    <location>
        <begin position="20"/>
        <end position="305"/>
    </location>
</feature>
<dbReference type="CDD" id="cd24052">
    <property type="entry name" value="ASKHA_NBD_HpPPX-GppA-like"/>
    <property type="match status" value="1"/>
</dbReference>
<name>L1QQ45_9CLOT</name>
<dbReference type="SUPFAM" id="SSF53067">
    <property type="entry name" value="Actin-like ATPase domain"/>
    <property type="match status" value="2"/>
</dbReference>
<evidence type="ECO:0000259" key="2">
    <source>
        <dbReference type="Pfam" id="PF02541"/>
    </source>
</evidence>
<reference evidence="3 4" key="1">
    <citation type="submission" date="2012-05" db="EMBL/GenBank/DDBJ databases">
        <authorList>
            <person name="Weinstock G."/>
            <person name="Sodergren E."/>
            <person name="Lobos E.A."/>
            <person name="Fulton L."/>
            <person name="Fulton R."/>
            <person name="Courtney L."/>
            <person name="Fronick C."/>
            <person name="O'Laughlin M."/>
            <person name="Godfrey J."/>
            <person name="Wilson R.M."/>
            <person name="Miner T."/>
            <person name="Farmer C."/>
            <person name="Delehaunty K."/>
            <person name="Cordes M."/>
            <person name="Minx P."/>
            <person name="Tomlinson C."/>
            <person name="Chen J."/>
            <person name="Wollam A."/>
            <person name="Pepin K.H."/>
            <person name="Bhonagiri V."/>
            <person name="Zhang X."/>
            <person name="Suruliraj S."/>
            <person name="Warren W."/>
            <person name="Mitreva M."/>
            <person name="Mardis E.R."/>
            <person name="Wilson R.K."/>
        </authorList>
    </citation>
    <scope>NUCLEOTIDE SEQUENCE [LARGE SCALE GENOMIC DNA]</scope>
    <source>
        <strain evidence="3 4">DSM 1785</strain>
    </source>
</reference>
<dbReference type="InterPro" id="IPR003695">
    <property type="entry name" value="Ppx_GppA_N"/>
</dbReference>
<dbReference type="STRING" id="545697.HMPREF0216_00090"/>
<dbReference type="Gene3D" id="3.30.420.40">
    <property type="match status" value="1"/>
</dbReference>
<dbReference type="HOGENOM" id="CLU_025908_1_2_9"/>
<comment type="similarity">
    <text evidence="1">Belongs to the GppA/Ppx family.</text>
</comment>
<dbReference type="PATRIC" id="fig|545697.3.peg.91"/>
<dbReference type="AlphaFoldDB" id="L1QQ45"/>
<evidence type="ECO:0000313" key="4">
    <source>
        <dbReference type="Proteomes" id="UP000010420"/>
    </source>
</evidence>
<accession>L1QQ45</accession>
<dbReference type="InterPro" id="IPR043129">
    <property type="entry name" value="ATPase_NBD"/>
</dbReference>